<feature type="transmembrane region" description="Helical" evidence="5">
    <location>
        <begin position="38"/>
        <end position="60"/>
    </location>
</feature>
<proteinExistence type="predicted"/>
<keyword evidence="4 5" id="KW-0472">Membrane</keyword>
<sequence length="332" mass="36565">MAVSNVLSIVAVVISHWSISMAMVFVNKRLVGSKDSGLDIAVFIVWVQNLVGALIMSLAMKINGSLELSWKTPRFCIAELTHPDMVLSSMTFAGTLVFNNLMLKYISVAFYQVARSLTLIFVISFSAFILKEKFTTHVLLSCALIVLGFYVAVDEEIISQGVQMIGVVYGILASLFAALCGVFFKRFQTGMKVTSMQLTYNNCVICAVTLFPLVISTGQLSSFLSSRFGSDAVTWGLLVVSGIMSLTMGWISALQIRLTSPLSHNISINAKSLCQTMLAVSWSGQSRHWLWWLGNGLVMTGIGVYTANKIRLESSRQNRNIEVEVKEPKQED</sequence>
<feature type="domain" description="Sugar phosphate transporter" evidence="6">
    <location>
        <begin position="11"/>
        <end position="305"/>
    </location>
</feature>
<dbReference type="RefSeq" id="XP_005104732.1">
    <property type="nucleotide sequence ID" value="XM_005104675.3"/>
</dbReference>
<dbReference type="InterPro" id="IPR037185">
    <property type="entry name" value="EmrE-like"/>
</dbReference>
<dbReference type="Proteomes" id="UP000694888">
    <property type="component" value="Unplaced"/>
</dbReference>
<dbReference type="GeneID" id="101859263"/>
<evidence type="ECO:0000313" key="8">
    <source>
        <dbReference type="RefSeq" id="XP_005104732.1"/>
    </source>
</evidence>
<evidence type="ECO:0000256" key="3">
    <source>
        <dbReference type="ARBA" id="ARBA00022989"/>
    </source>
</evidence>
<dbReference type="InterPro" id="IPR004853">
    <property type="entry name" value="Sugar_P_trans_dom"/>
</dbReference>
<feature type="transmembrane region" description="Helical" evidence="5">
    <location>
        <begin position="199"/>
        <end position="220"/>
    </location>
</feature>
<feature type="transmembrane region" description="Helical" evidence="5">
    <location>
        <begin position="6"/>
        <end position="26"/>
    </location>
</feature>
<name>A0ABM0JYT6_APLCA</name>
<protein>
    <submittedName>
        <fullName evidence="8">GDP-fucose transporter 1</fullName>
    </submittedName>
</protein>
<dbReference type="InterPro" id="IPR050186">
    <property type="entry name" value="TPT_transporter"/>
</dbReference>
<evidence type="ECO:0000256" key="4">
    <source>
        <dbReference type="ARBA" id="ARBA00023136"/>
    </source>
</evidence>
<feature type="transmembrane region" description="Helical" evidence="5">
    <location>
        <begin position="232"/>
        <end position="254"/>
    </location>
</feature>
<gene>
    <name evidence="8" type="primary">LOC101859263</name>
</gene>
<evidence type="ECO:0000313" key="7">
    <source>
        <dbReference type="Proteomes" id="UP000694888"/>
    </source>
</evidence>
<feature type="transmembrane region" description="Helical" evidence="5">
    <location>
        <begin position="165"/>
        <end position="187"/>
    </location>
</feature>
<keyword evidence="2 5" id="KW-0812">Transmembrane</keyword>
<accession>A0ABM0JYT6</accession>
<feature type="transmembrane region" description="Helical" evidence="5">
    <location>
        <begin position="109"/>
        <end position="130"/>
    </location>
</feature>
<evidence type="ECO:0000256" key="1">
    <source>
        <dbReference type="ARBA" id="ARBA00004141"/>
    </source>
</evidence>
<dbReference type="PANTHER" id="PTHR11132">
    <property type="entry name" value="SOLUTE CARRIER FAMILY 35"/>
    <property type="match status" value="1"/>
</dbReference>
<keyword evidence="3 5" id="KW-1133">Transmembrane helix</keyword>
<evidence type="ECO:0000256" key="2">
    <source>
        <dbReference type="ARBA" id="ARBA00022692"/>
    </source>
</evidence>
<comment type="subcellular location">
    <subcellularLocation>
        <location evidence="1">Membrane</location>
        <topology evidence="1">Multi-pass membrane protein</topology>
    </subcellularLocation>
</comment>
<evidence type="ECO:0000259" key="6">
    <source>
        <dbReference type="Pfam" id="PF03151"/>
    </source>
</evidence>
<keyword evidence="7" id="KW-1185">Reference proteome</keyword>
<dbReference type="Pfam" id="PF03151">
    <property type="entry name" value="TPT"/>
    <property type="match status" value="1"/>
</dbReference>
<reference evidence="8" key="1">
    <citation type="submission" date="2025-08" db="UniProtKB">
        <authorList>
            <consortium name="RefSeq"/>
        </authorList>
    </citation>
    <scope>IDENTIFICATION</scope>
</reference>
<feature type="transmembrane region" description="Helical" evidence="5">
    <location>
        <begin position="137"/>
        <end position="153"/>
    </location>
</feature>
<dbReference type="SUPFAM" id="SSF103481">
    <property type="entry name" value="Multidrug resistance efflux transporter EmrE"/>
    <property type="match status" value="1"/>
</dbReference>
<organism evidence="7 8">
    <name type="scientific">Aplysia californica</name>
    <name type="common">California sea hare</name>
    <dbReference type="NCBI Taxonomy" id="6500"/>
    <lineage>
        <taxon>Eukaryota</taxon>
        <taxon>Metazoa</taxon>
        <taxon>Spiralia</taxon>
        <taxon>Lophotrochozoa</taxon>
        <taxon>Mollusca</taxon>
        <taxon>Gastropoda</taxon>
        <taxon>Heterobranchia</taxon>
        <taxon>Euthyneura</taxon>
        <taxon>Tectipleura</taxon>
        <taxon>Aplysiida</taxon>
        <taxon>Aplysioidea</taxon>
        <taxon>Aplysiidae</taxon>
        <taxon>Aplysia</taxon>
    </lineage>
</organism>
<evidence type="ECO:0000256" key="5">
    <source>
        <dbReference type="SAM" id="Phobius"/>
    </source>
</evidence>